<evidence type="ECO:0000313" key="4">
    <source>
        <dbReference type="Proteomes" id="UP000594454"/>
    </source>
</evidence>
<name>A0A7R8YY04_HERIL</name>
<reference evidence="3 4" key="1">
    <citation type="submission" date="2020-11" db="EMBL/GenBank/DDBJ databases">
        <authorList>
            <person name="Wallbank WR R."/>
            <person name="Pardo Diaz C."/>
            <person name="Kozak K."/>
            <person name="Martin S."/>
            <person name="Jiggins C."/>
            <person name="Moest M."/>
            <person name="Warren A I."/>
            <person name="Generalovic N T."/>
            <person name="Byers J.R.P. K."/>
            <person name="Montejo-Kovacevich G."/>
            <person name="Yen C E."/>
        </authorList>
    </citation>
    <scope>NUCLEOTIDE SEQUENCE [LARGE SCALE GENOMIC DNA]</scope>
</reference>
<dbReference type="AlphaFoldDB" id="A0A7R8YY04"/>
<evidence type="ECO:0000256" key="1">
    <source>
        <dbReference type="SAM" id="MobiDB-lite"/>
    </source>
</evidence>
<keyword evidence="4" id="KW-1185">Reference proteome</keyword>
<protein>
    <submittedName>
        <fullName evidence="3">Uncharacterized protein</fullName>
    </submittedName>
</protein>
<keyword evidence="2" id="KW-0472">Membrane</keyword>
<feature type="region of interest" description="Disordered" evidence="1">
    <location>
        <begin position="66"/>
        <end position="163"/>
    </location>
</feature>
<feature type="transmembrane region" description="Helical" evidence="2">
    <location>
        <begin position="42"/>
        <end position="58"/>
    </location>
</feature>
<keyword evidence="2" id="KW-0812">Transmembrane</keyword>
<keyword evidence="2" id="KW-1133">Transmembrane helix</keyword>
<organism evidence="3 4">
    <name type="scientific">Hermetia illucens</name>
    <name type="common">Black soldier fly</name>
    <dbReference type="NCBI Taxonomy" id="343691"/>
    <lineage>
        <taxon>Eukaryota</taxon>
        <taxon>Metazoa</taxon>
        <taxon>Ecdysozoa</taxon>
        <taxon>Arthropoda</taxon>
        <taxon>Hexapoda</taxon>
        <taxon>Insecta</taxon>
        <taxon>Pterygota</taxon>
        <taxon>Neoptera</taxon>
        <taxon>Endopterygota</taxon>
        <taxon>Diptera</taxon>
        <taxon>Brachycera</taxon>
        <taxon>Stratiomyomorpha</taxon>
        <taxon>Stratiomyidae</taxon>
        <taxon>Hermetiinae</taxon>
        <taxon>Hermetia</taxon>
    </lineage>
</organism>
<dbReference type="EMBL" id="LR899011">
    <property type="protein sequence ID" value="CAD7086325.1"/>
    <property type="molecule type" value="Genomic_DNA"/>
</dbReference>
<feature type="compositionally biased region" description="Acidic residues" evidence="1">
    <location>
        <begin position="105"/>
        <end position="119"/>
    </location>
</feature>
<evidence type="ECO:0000313" key="3">
    <source>
        <dbReference type="EMBL" id="CAD7086325.1"/>
    </source>
</evidence>
<dbReference type="Proteomes" id="UP000594454">
    <property type="component" value="Chromosome 3"/>
</dbReference>
<accession>A0A7R8YY04</accession>
<feature type="compositionally biased region" description="Basic and acidic residues" evidence="1">
    <location>
        <begin position="80"/>
        <end position="98"/>
    </location>
</feature>
<evidence type="ECO:0000256" key="2">
    <source>
        <dbReference type="SAM" id="Phobius"/>
    </source>
</evidence>
<proteinExistence type="predicted"/>
<gene>
    <name evidence="3" type="ORF">HERILL_LOCUS9106</name>
</gene>
<sequence>MGIIPCHWGRAPDVQPHTRSILVALNYKSFEEYLKNMKDQPINLLGMFSLALLIWFIMTNNGNQCADDSTRTPEEEDEQERSSQEEKSSAAMKPDVDNPPKTGLTDDEEIEEGQSEDEENKMSTPPPEEKNMQEIEEEFEDSSHKRPKINGKTKPPTKDDSFQKIQKRVTDIHGLRRVSNDDIKSSKLALQKRVNTTVGDCEPGEKTPSRVDPGARLKNFETEVSAIAASPPSARRGIFKNRFVTRRDLRDKFYEKVEGEMNPEEKYITMTSLGPRQIIISAKKNGRPP</sequence>
<dbReference type="InParanoid" id="A0A7R8YY04"/>